<proteinExistence type="predicted"/>
<dbReference type="AlphaFoldDB" id="A0A5J4WWJ5"/>
<feature type="region of interest" description="Disordered" evidence="1">
    <location>
        <begin position="14"/>
        <end position="119"/>
    </location>
</feature>
<evidence type="ECO:0000313" key="3">
    <source>
        <dbReference type="Proteomes" id="UP000324800"/>
    </source>
</evidence>
<evidence type="ECO:0000256" key="1">
    <source>
        <dbReference type="SAM" id="MobiDB-lite"/>
    </source>
</evidence>
<reference evidence="2 3" key="1">
    <citation type="submission" date="2019-03" db="EMBL/GenBank/DDBJ databases">
        <title>Single cell metagenomics reveals metabolic interactions within the superorganism composed of flagellate Streblomastix strix and complex community of Bacteroidetes bacteria on its surface.</title>
        <authorList>
            <person name="Treitli S.C."/>
            <person name="Kolisko M."/>
            <person name="Husnik F."/>
            <person name="Keeling P."/>
            <person name="Hampl V."/>
        </authorList>
    </citation>
    <scope>NUCLEOTIDE SEQUENCE [LARGE SCALE GENOMIC DNA]</scope>
    <source>
        <strain evidence="2">ST1C</strain>
    </source>
</reference>
<protein>
    <submittedName>
        <fullName evidence="2">Uncharacterized protein</fullName>
    </submittedName>
</protein>
<accession>A0A5J4WWJ5</accession>
<dbReference type="EMBL" id="SNRW01000779">
    <property type="protein sequence ID" value="KAA6399311.1"/>
    <property type="molecule type" value="Genomic_DNA"/>
</dbReference>
<dbReference type="OrthoDB" id="1906229at2759"/>
<feature type="compositionally biased region" description="Basic and acidic residues" evidence="1">
    <location>
        <begin position="88"/>
        <end position="119"/>
    </location>
</feature>
<feature type="compositionally biased region" description="Polar residues" evidence="1">
    <location>
        <begin position="14"/>
        <end position="29"/>
    </location>
</feature>
<sequence>MSELFVTNHKAVKSTTLNKGRKQTAQQVWDANEKKVVEPTTKRTRYDSPETAKKYNVVPPPVPSESQDQQPKVIRLPEQLEHLGPAQRPEKRVTFTQKEKTKRDRGMQNSDKDFVQEEKRIMRQEAKSEYGF</sequence>
<organism evidence="2 3">
    <name type="scientific">Streblomastix strix</name>
    <dbReference type="NCBI Taxonomy" id="222440"/>
    <lineage>
        <taxon>Eukaryota</taxon>
        <taxon>Metamonada</taxon>
        <taxon>Preaxostyla</taxon>
        <taxon>Oxymonadida</taxon>
        <taxon>Streblomastigidae</taxon>
        <taxon>Streblomastix</taxon>
    </lineage>
</organism>
<dbReference type="Proteomes" id="UP000324800">
    <property type="component" value="Unassembled WGS sequence"/>
</dbReference>
<name>A0A5J4WWJ5_9EUKA</name>
<gene>
    <name evidence="2" type="ORF">EZS28_005165</name>
</gene>
<feature type="compositionally biased region" description="Basic and acidic residues" evidence="1">
    <location>
        <begin position="31"/>
        <end position="53"/>
    </location>
</feature>
<comment type="caution">
    <text evidence="2">The sequence shown here is derived from an EMBL/GenBank/DDBJ whole genome shotgun (WGS) entry which is preliminary data.</text>
</comment>
<evidence type="ECO:0000313" key="2">
    <source>
        <dbReference type="EMBL" id="KAA6399311.1"/>
    </source>
</evidence>